<keyword evidence="2" id="KW-1185">Reference proteome</keyword>
<dbReference type="RefSeq" id="WP_219748789.1">
    <property type="nucleotide sequence ID" value="NZ_JAHXZN010000003.1"/>
</dbReference>
<gene>
    <name evidence="1" type="ORF">KZ820_11735</name>
</gene>
<dbReference type="Pfam" id="PF12096">
    <property type="entry name" value="DUF3572"/>
    <property type="match status" value="1"/>
</dbReference>
<dbReference type="Proteomes" id="UP000759103">
    <property type="component" value="Unassembled WGS sequence"/>
</dbReference>
<comment type="caution">
    <text evidence="1">The sequence shown here is derived from an EMBL/GenBank/DDBJ whole genome shotgun (WGS) entry which is preliminary data.</text>
</comment>
<name>A0ABS7BP84_9SPHN</name>
<reference evidence="1 2" key="1">
    <citation type="submission" date="2021-07" db="EMBL/GenBank/DDBJ databases">
        <title>Sphingomonas sp.</title>
        <authorList>
            <person name="Feng G."/>
            <person name="Li J."/>
            <person name="Pan M."/>
        </authorList>
    </citation>
    <scope>NUCLEOTIDE SEQUENCE [LARGE SCALE GENOMIC DNA]</scope>
    <source>
        <strain evidence="1 2">RRHST34</strain>
    </source>
</reference>
<dbReference type="EMBL" id="JAHXZN010000003">
    <property type="protein sequence ID" value="MBW6531405.1"/>
    <property type="molecule type" value="Genomic_DNA"/>
</dbReference>
<protein>
    <submittedName>
        <fullName evidence="1">DUF3572 domain-containing protein</fullName>
    </submittedName>
</protein>
<organism evidence="1 2">
    <name type="scientific">Sphingomonas citri</name>
    <dbReference type="NCBI Taxonomy" id="2862499"/>
    <lineage>
        <taxon>Bacteria</taxon>
        <taxon>Pseudomonadati</taxon>
        <taxon>Pseudomonadota</taxon>
        <taxon>Alphaproteobacteria</taxon>
        <taxon>Sphingomonadales</taxon>
        <taxon>Sphingomonadaceae</taxon>
        <taxon>Sphingomonas</taxon>
    </lineage>
</organism>
<proteinExistence type="predicted"/>
<sequence length="93" mass="9779">MVRTDPNQPDAATIALDALAWTLNEPLRAERLIGVTGLAPDDLRARLRDPAVLAACLAFLEAHEPDLLACAAATGTTPAALVAARARLEEAPR</sequence>
<evidence type="ECO:0000313" key="2">
    <source>
        <dbReference type="Proteomes" id="UP000759103"/>
    </source>
</evidence>
<dbReference type="InterPro" id="IPR021955">
    <property type="entry name" value="DUF3572"/>
</dbReference>
<accession>A0ABS7BP84</accession>
<evidence type="ECO:0000313" key="1">
    <source>
        <dbReference type="EMBL" id="MBW6531405.1"/>
    </source>
</evidence>